<dbReference type="GO" id="GO:0003755">
    <property type="term" value="F:peptidyl-prolyl cis-trans isomerase activity"/>
    <property type="evidence" value="ECO:0007669"/>
    <property type="project" value="UniProtKB-UniRule"/>
</dbReference>
<dbReference type="PANTHER" id="PTHR43811:SF19">
    <property type="entry name" value="39 KDA FK506-BINDING NUCLEAR PROTEIN"/>
    <property type="match status" value="1"/>
</dbReference>
<protein>
    <recommendedName>
        <fullName evidence="6">Peptidyl-prolyl cis-trans isomerase</fullName>
        <ecNumber evidence="6">5.2.1.8</ecNumber>
    </recommendedName>
</protein>
<keyword evidence="4 5" id="KW-0413">Isomerase</keyword>
<gene>
    <name evidence="8" type="primary">mip_2</name>
    <name evidence="8" type="ORF">NCTC11388_03828</name>
</gene>
<comment type="catalytic activity">
    <reaction evidence="1 5 6">
        <text>[protein]-peptidylproline (omega=180) = [protein]-peptidylproline (omega=0)</text>
        <dbReference type="Rhea" id="RHEA:16237"/>
        <dbReference type="Rhea" id="RHEA-COMP:10747"/>
        <dbReference type="Rhea" id="RHEA-COMP:10748"/>
        <dbReference type="ChEBI" id="CHEBI:83833"/>
        <dbReference type="ChEBI" id="CHEBI:83834"/>
        <dbReference type="EC" id="5.2.1.8"/>
    </reaction>
</comment>
<evidence type="ECO:0000313" key="9">
    <source>
        <dbReference type="Proteomes" id="UP000254893"/>
    </source>
</evidence>
<evidence type="ECO:0000256" key="3">
    <source>
        <dbReference type="ARBA" id="ARBA00023110"/>
    </source>
</evidence>
<evidence type="ECO:0000259" key="7">
    <source>
        <dbReference type="PROSITE" id="PS50059"/>
    </source>
</evidence>
<dbReference type="PANTHER" id="PTHR43811">
    <property type="entry name" value="FKBP-TYPE PEPTIDYL-PROLYL CIS-TRANS ISOMERASE FKPA"/>
    <property type="match status" value="1"/>
</dbReference>
<dbReference type="Gene3D" id="6.10.250.2970">
    <property type="match status" value="1"/>
</dbReference>
<comment type="similarity">
    <text evidence="2 6">Belongs to the FKBP-type PPIase family.</text>
</comment>
<dbReference type="InterPro" id="IPR000774">
    <property type="entry name" value="PPIase_FKBP_N"/>
</dbReference>
<dbReference type="RefSeq" id="WP_115171212.1">
    <property type="nucleotide sequence ID" value="NZ_UGYW01000002.1"/>
</dbReference>
<evidence type="ECO:0000256" key="5">
    <source>
        <dbReference type="PROSITE-ProRule" id="PRU00277"/>
    </source>
</evidence>
<dbReference type="InterPro" id="IPR046357">
    <property type="entry name" value="PPIase_dom_sf"/>
</dbReference>
<organism evidence="8 9">
    <name type="scientific">Sphingobacterium spiritivorum</name>
    <name type="common">Flavobacterium spiritivorum</name>
    <dbReference type="NCBI Taxonomy" id="258"/>
    <lineage>
        <taxon>Bacteria</taxon>
        <taxon>Pseudomonadati</taxon>
        <taxon>Bacteroidota</taxon>
        <taxon>Sphingobacteriia</taxon>
        <taxon>Sphingobacteriales</taxon>
        <taxon>Sphingobacteriaceae</taxon>
        <taxon>Sphingobacterium</taxon>
    </lineage>
</organism>
<dbReference type="AlphaFoldDB" id="A0A380CRD1"/>
<dbReference type="Pfam" id="PF00254">
    <property type="entry name" value="FKBP_C"/>
    <property type="match status" value="1"/>
</dbReference>
<keyword evidence="3 5" id="KW-0697">Rotamase</keyword>
<dbReference type="SUPFAM" id="SSF54534">
    <property type="entry name" value="FKBP-like"/>
    <property type="match status" value="1"/>
</dbReference>
<evidence type="ECO:0000256" key="4">
    <source>
        <dbReference type="ARBA" id="ARBA00023235"/>
    </source>
</evidence>
<dbReference type="EC" id="5.2.1.8" evidence="6"/>
<evidence type="ECO:0000256" key="2">
    <source>
        <dbReference type="ARBA" id="ARBA00006577"/>
    </source>
</evidence>
<accession>A0A380CRD1</accession>
<dbReference type="Pfam" id="PF01346">
    <property type="entry name" value="FKBP_N"/>
    <property type="match status" value="1"/>
</dbReference>
<dbReference type="Proteomes" id="UP000254893">
    <property type="component" value="Unassembled WGS sequence"/>
</dbReference>
<evidence type="ECO:0000256" key="6">
    <source>
        <dbReference type="RuleBase" id="RU003915"/>
    </source>
</evidence>
<feature type="domain" description="PPIase FKBP-type" evidence="7">
    <location>
        <begin position="57"/>
        <end position="143"/>
    </location>
</feature>
<sequence length="143" mass="15944">MASTKYLKKIKDLAERNLKDGIAFLAENAKRDTVIVTPSGVQYEILKEGSGEIPTSKAKVLCHYKGTLLDGTVFDSSYKRKKPEAFLVRELIRGWQEVLVMMPVGSHWKIYIPSHLAYGFASLTESSGGNCTLIFEMELTAIL</sequence>
<dbReference type="PROSITE" id="PS50059">
    <property type="entry name" value="FKBP_PPIASE"/>
    <property type="match status" value="1"/>
</dbReference>
<reference evidence="8 9" key="1">
    <citation type="submission" date="2018-06" db="EMBL/GenBank/DDBJ databases">
        <authorList>
            <consortium name="Pathogen Informatics"/>
            <person name="Doyle S."/>
        </authorList>
    </citation>
    <scope>NUCLEOTIDE SEQUENCE [LARGE SCALE GENOMIC DNA]</scope>
    <source>
        <strain evidence="8 9">NCTC11388</strain>
    </source>
</reference>
<dbReference type="GO" id="GO:0006457">
    <property type="term" value="P:protein folding"/>
    <property type="evidence" value="ECO:0007669"/>
    <property type="project" value="InterPro"/>
</dbReference>
<evidence type="ECO:0000313" key="8">
    <source>
        <dbReference type="EMBL" id="SUJ25778.1"/>
    </source>
</evidence>
<dbReference type="Gene3D" id="3.10.50.40">
    <property type="match status" value="1"/>
</dbReference>
<dbReference type="InterPro" id="IPR001179">
    <property type="entry name" value="PPIase_FKBP_dom"/>
</dbReference>
<evidence type="ECO:0000256" key="1">
    <source>
        <dbReference type="ARBA" id="ARBA00000971"/>
    </source>
</evidence>
<name>A0A380CRD1_SPHSI</name>
<dbReference type="EMBL" id="UGYW01000002">
    <property type="protein sequence ID" value="SUJ25778.1"/>
    <property type="molecule type" value="Genomic_DNA"/>
</dbReference>
<proteinExistence type="inferred from homology"/>